<feature type="transmembrane region" description="Helical" evidence="15">
    <location>
        <begin position="183"/>
        <end position="200"/>
    </location>
</feature>
<keyword evidence="6" id="KW-0328">Glycosyltransferase</keyword>
<evidence type="ECO:0000256" key="3">
    <source>
        <dbReference type="ARBA" id="ARBA00010600"/>
    </source>
</evidence>
<evidence type="ECO:0000256" key="7">
    <source>
        <dbReference type="ARBA" id="ARBA00022679"/>
    </source>
</evidence>
<reference evidence="17" key="1">
    <citation type="submission" date="2021-06" db="EMBL/GenBank/DDBJ databases">
        <authorList>
            <person name="Kallberg Y."/>
            <person name="Tangrot J."/>
            <person name="Rosling A."/>
        </authorList>
    </citation>
    <scope>NUCLEOTIDE SEQUENCE</scope>
    <source>
        <strain evidence="17">FL130A</strain>
    </source>
</reference>
<dbReference type="GO" id="GO:0006488">
    <property type="term" value="P:dolichol-linked oligosaccharide biosynthetic process"/>
    <property type="evidence" value="ECO:0007669"/>
    <property type="project" value="InterPro"/>
</dbReference>
<feature type="transmembrane region" description="Helical" evidence="15">
    <location>
        <begin position="142"/>
        <end position="162"/>
    </location>
</feature>
<evidence type="ECO:0000256" key="8">
    <source>
        <dbReference type="ARBA" id="ARBA00022692"/>
    </source>
</evidence>
<evidence type="ECO:0000256" key="15">
    <source>
        <dbReference type="SAM" id="Phobius"/>
    </source>
</evidence>
<comment type="subcellular location">
    <subcellularLocation>
        <location evidence="1">Endoplasmic reticulum membrane</location>
        <topology evidence="1">Multi-pass membrane protein</topology>
    </subcellularLocation>
</comment>
<evidence type="ECO:0000256" key="5">
    <source>
        <dbReference type="ARBA" id="ARBA00018512"/>
    </source>
</evidence>
<evidence type="ECO:0000256" key="4">
    <source>
        <dbReference type="ARBA" id="ARBA00011967"/>
    </source>
</evidence>
<dbReference type="EC" id="2.4.1.256" evidence="4"/>
<keyword evidence="8 15" id="KW-0812">Transmembrane</keyword>
<evidence type="ECO:0000256" key="1">
    <source>
        <dbReference type="ARBA" id="ARBA00004477"/>
    </source>
</evidence>
<evidence type="ECO:0000256" key="16">
    <source>
        <dbReference type="SAM" id="SignalP"/>
    </source>
</evidence>
<feature type="signal peptide" evidence="16">
    <location>
        <begin position="1"/>
        <end position="18"/>
    </location>
</feature>
<dbReference type="Proteomes" id="UP000789508">
    <property type="component" value="Unassembled WGS sequence"/>
</dbReference>
<dbReference type="GO" id="GO:0106073">
    <property type="term" value="F:dolichyl pyrophosphate Glc2Man9GlcNAc2 alpha-1,2-glucosyltransferase activity"/>
    <property type="evidence" value="ECO:0007669"/>
    <property type="project" value="UniProtKB-EC"/>
</dbReference>
<evidence type="ECO:0000256" key="13">
    <source>
        <dbReference type="ARBA" id="ARBA00044727"/>
    </source>
</evidence>
<evidence type="ECO:0000256" key="6">
    <source>
        <dbReference type="ARBA" id="ARBA00022676"/>
    </source>
</evidence>
<dbReference type="PANTHER" id="PTHR12989">
    <property type="entry name" value="ALPHA-1,2-GLUCOSYLTRANSFERASE ALG10"/>
    <property type="match status" value="1"/>
</dbReference>
<feature type="chain" id="PRO_5040397398" description="Dol-P-Glc:Glc(2)Man(9)GlcNAc(2)-PP-Dol alpha-1,2-glucosyltransferase" evidence="16">
    <location>
        <begin position="19"/>
        <end position="359"/>
    </location>
</feature>
<dbReference type="InterPro" id="IPR016900">
    <property type="entry name" value="Alg10"/>
</dbReference>
<protein>
    <recommendedName>
        <fullName evidence="5">Dol-P-Glc:Glc(2)Man(9)GlcNAc(2)-PP-Dol alpha-1,2-glucosyltransferase</fullName>
        <ecNumber evidence="4">2.4.1.256</ecNumber>
    </recommendedName>
    <alternativeName>
        <fullName evidence="12">Asparagine-linked glycosylation protein 10</fullName>
    </alternativeName>
</protein>
<dbReference type="GO" id="GO:0005789">
    <property type="term" value="C:endoplasmic reticulum membrane"/>
    <property type="evidence" value="ECO:0007669"/>
    <property type="project" value="UniProtKB-SubCell"/>
</dbReference>
<evidence type="ECO:0000256" key="12">
    <source>
        <dbReference type="ARBA" id="ARBA00032069"/>
    </source>
</evidence>
<dbReference type="Pfam" id="PF04922">
    <property type="entry name" value="DIE2_ALG10"/>
    <property type="match status" value="1"/>
</dbReference>
<comment type="function">
    <text evidence="13">Dol-P-Glc:Glc(2)Man(9)GlcNAc(2)-PP-Dol alpha-1,2-glucosyltransferase that operates in the biosynthetic pathway of dolichol-linked oligosaccharides, the glycan precursors employed in protein asparagine (N)-glycosylation. The assembly of dolichol-linked oligosaccharides begins on the cytosolic side of the endoplasmic reticulum membrane and finishes in its lumen. The sequential addition of sugars to dolichol pyrophosphate produces dolichol-linked oligosaccharides containing fourteen sugars, including two GlcNAcs, nine mannoses and three glucoses. Once assembled, the oligosaccharide is transferred from the lipid to nascent proteins by oligosaccharyltransferases. In the lumen of the endoplasmic reticulum, adds the third and last glucose residue from dolichyl phosphate glucose (Dol-P-Glc) onto the lipid-linked oligosaccharide intermediate Glc(2)Man(9)GlcNAc(2)-PP-Dol to produce Glc(3)Man(9)GlcNAc(2)-PP-Dol.</text>
</comment>
<evidence type="ECO:0000256" key="11">
    <source>
        <dbReference type="ARBA" id="ARBA00023136"/>
    </source>
</evidence>
<comment type="pathway">
    <text evidence="2">Protein modification; protein glycosylation.</text>
</comment>
<feature type="transmembrane region" description="Helical" evidence="15">
    <location>
        <begin position="71"/>
        <end position="88"/>
    </location>
</feature>
<keyword evidence="10 15" id="KW-1133">Transmembrane helix</keyword>
<comment type="catalytic activity">
    <reaction evidence="14">
        <text>an alpha-D-Glc-(1-&gt;3)-alpha-D-Glc-(1-&gt;3)-alpha-D-Man-(1-&gt;2)-alpha-D-Man-(1-&gt;2)-alpha-D-Man-(1-&gt;3)-[alpha-D-Man-(1-&gt;2)-alpha-D-Man-(1-&gt;3)-[alpha-D-Man-(1-&gt;2)-alpha-D-Man-(1-&gt;6)]-alpha-D-Man-(1-&gt;6)]-beta-D-Man-(1-&gt;4)-beta-D-GlcNAc-(1-&gt;4)-alpha-D-GlcNAc-diphospho-di-trans,poly-cis-dolichol + a di-trans,poly-cis-dolichyl beta-D-glucosyl phosphate = a alpha-D-Glc-(1-&gt;2)-alpha-D-Glc-(1-&gt;3)-alpha-D-Glc-(1-&gt;3)-alpha-D-Man-(1-&gt;2)-alpha-D-Man-(1-&gt;2)-alpha-D-Man-(1-&gt;3)-[alpha-D-Man-(1-&gt;2)-alpha-D-Man-(1-&gt;3)-[alpha-D-Man-(1-&gt;2)-alpha-D-Man-(1-&gt;6)]-alpha-D-Man-(1-&gt;6)]-beta-D-Man-(1-&gt;4)-beta-D-GlcNAc-(1-&gt;4)-alpha-D-GlcNAc-diphospho-di-trans,poly-cis-dolichol + a di-trans,poly-cis-dolichyl phosphate + H(+)</text>
        <dbReference type="Rhea" id="RHEA:29543"/>
        <dbReference type="Rhea" id="RHEA-COMP:19498"/>
        <dbReference type="Rhea" id="RHEA-COMP:19502"/>
        <dbReference type="Rhea" id="RHEA-COMP:19512"/>
        <dbReference type="Rhea" id="RHEA-COMP:19522"/>
        <dbReference type="ChEBI" id="CHEBI:15378"/>
        <dbReference type="ChEBI" id="CHEBI:57525"/>
        <dbReference type="ChEBI" id="CHEBI:57683"/>
        <dbReference type="ChEBI" id="CHEBI:132522"/>
        <dbReference type="ChEBI" id="CHEBI:132523"/>
        <dbReference type="EC" id="2.4.1.256"/>
    </reaction>
    <physiologicalReaction direction="left-to-right" evidence="14">
        <dbReference type="Rhea" id="RHEA:29544"/>
    </physiologicalReaction>
</comment>
<keyword evidence="9" id="KW-0256">Endoplasmic reticulum</keyword>
<proteinExistence type="inferred from homology"/>
<sequence length="359" mass="41611">MVKYVFLALHAILLSLVAVLVNKRVSEPYMLLSSFGNVFWPRKDEIFHIPQAQRYCEGDYRSWDPKLTTPPGLYLISNVIIILPFLNCSTSILRAINLGFSLGLYLVIWRILARLHPYQNDYIRSFNAFTLSLFPVGWFYNFLYYTDSGSTFFVLLAYLMAIEKKIKTSALMATTSIFFRQTNVIWLLFILGVSIVNVLSDTEKNQKSDGNKRLLIVKAINIDSLEQAFQQIANLVRLALQNVIFLLKSFFPFLISLIGFAIFLKWNGGVVLEYLSSSRKRQIPIDPRLRDSYKNPMGFIRLHIRQPTTSSSTNTAPGAQRLVIEFLLYTCVNFVTCFLFLWRPFVWKQEEGKLQRFIW</sequence>
<feature type="transmembrane region" description="Helical" evidence="15">
    <location>
        <begin position="322"/>
        <end position="342"/>
    </location>
</feature>
<organism evidence="17 18">
    <name type="scientific">Ambispora leptoticha</name>
    <dbReference type="NCBI Taxonomy" id="144679"/>
    <lineage>
        <taxon>Eukaryota</taxon>
        <taxon>Fungi</taxon>
        <taxon>Fungi incertae sedis</taxon>
        <taxon>Mucoromycota</taxon>
        <taxon>Glomeromycotina</taxon>
        <taxon>Glomeromycetes</taxon>
        <taxon>Archaeosporales</taxon>
        <taxon>Ambisporaceae</taxon>
        <taxon>Ambispora</taxon>
    </lineage>
</organism>
<comment type="similarity">
    <text evidence="3">Belongs to the ALG10 glucosyltransferase family.</text>
</comment>
<keyword evidence="16" id="KW-0732">Signal</keyword>
<feature type="transmembrane region" description="Helical" evidence="15">
    <location>
        <begin position="250"/>
        <end position="272"/>
    </location>
</feature>
<feature type="transmembrane region" description="Helical" evidence="15">
    <location>
        <begin position="95"/>
        <end position="112"/>
    </location>
</feature>
<dbReference type="PANTHER" id="PTHR12989:SF10">
    <property type="entry name" value="DOL-P-GLC:GLC(2)MAN(9)GLCNAC(2)-PP-DOL ALPHA-1,2-GLUCOSYLTRANSFERASE-RELATED"/>
    <property type="match status" value="1"/>
</dbReference>
<name>A0A9N8Z9A7_9GLOM</name>
<evidence type="ECO:0000256" key="2">
    <source>
        <dbReference type="ARBA" id="ARBA00004922"/>
    </source>
</evidence>
<evidence type="ECO:0000256" key="9">
    <source>
        <dbReference type="ARBA" id="ARBA00022824"/>
    </source>
</evidence>
<keyword evidence="18" id="KW-1185">Reference proteome</keyword>
<evidence type="ECO:0000313" key="17">
    <source>
        <dbReference type="EMBL" id="CAG8478023.1"/>
    </source>
</evidence>
<evidence type="ECO:0000256" key="14">
    <source>
        <dbReference type="ARBA" id="ARBA00048064"/>
    </source>
</evidence>
<dbReference type="OrthoDB" id="4769at2759"/>
<keyword evidence="7" id="KW-0808">Transferase</keyword>
<dbReference type="EMBL" id="CAJVPS010000334">
    <property type="protein sequence ID" value="CAG8478023.1"/>
    <property type="molecule type" value="Genomic_DNA"/>
</dbReference>
<accession>A0A9N8Z9A7</accession>
<keyword evidence="11 15" id="KW-0472">Membrane</keyword>
<evidence type="ECO:0000256" key="10">
    <source>
        <dbReference type="ARBA" id="ARBA00022989"/>
    </source>
</evidence>
<gene>
    <name evidence="17" type="ORF">ALEPTO_LOCUS2341</name>
</gene>
<comment type="caution">
    <text evidence="17">The sequence shown here is derived from an EMBL/GenBank/DDBJ whole genome shotgun (WGS) entry which is preliminary data.</text>
</comment>
<evidence type="ECO:0000313" key="18">
    <source>
        <dbReference type="Proteomes" id="UP000789508"/>
    </source>
</evidence>
<dbReference type="AlphaFoldDB" id="A0A9N8Z9A7"/>